<organism evidence="2 3">
    <name type="scientific">Desulfovibrio falkowii</name>
    <dbReference type="NCBI Taxonomy" id="3136602"/>
    <lineage>
        <taxon>Bacteria</taxon>
        <taxon>Pseudomonadati</taxon>
        <taxon>Thermodesulfobacteriota</taxon>
        <taxon>Desulfovibrionia</taxon>
        <taxon>Desulfovibrionales</taxon>
        <taxon>Desulfovibrionaceae</taxon>
        <taxon>Desulfovibrio</taxon>
    </lineage>
</organism>
<evidence type="ECO:0000313" key="3">
    <source>
        <dbReference type="Proteomes" id="UP001628192"/>
    </source>
</evidence>
<dbReference type="EMBL" id="BAAFSG010000001">
    <property type="protein sequence ID" value="GAB1253140.1"/>
    <property type="molecule type" value="Genomic_DNA"/>
</dbReference>
<dbReference type="Proteomes" id="UP001628192">
    <property type="component" value="Unassembled WGS sequence"/>
</dbReference>
<comment type="caution">
    <text evidence="2">The sequence shown here is derived from an EMBL/GenBank/DDBJ whole genome shotgun (WGS) entry which is preliminary data.</text>
</comment>
<dbReference type="Gene3D" id="3.10.20.440">
    <property type="entry name" value="2Fe-2S iron-sulphur cluster binding domain, sarcosine oxidase, alpha subunit, N-terminal domain"/>
    <property type="match status" value="1"/>
</dbReference>
<keyword evidence="3" id="KW-1185">Reference proteome</keyword>
<name>A0ABQ0E5Z1_9BACT</name>
<dbReference type="SUPFAM" id="SSF54292">
    <property type="entry name" value="2Fe-2S ferredoxin-like"/>
    <property type="match status" value="1"/>
</dbReference>
<reference evidence="2 3" key="1">
    <citation type="journal article" date="2025" name="Int. J. Syst. Evol. Microbiol.">
        <title>Desulfovibrio falkowii sp. nov., Porphyromonas miyakawae sp. nov., Mediterraneibacter flintii sp. nov. and Owariibacterium komagatae gen. nov., sp. nov., isolated from human faeces.</title>
        <authorList>
            <person name="Hamaguchi T."/>
            <person name="Ohara M."/>
            <person name="Hisatomi A."/>
            <person name="Sekiguchi K."/>
            <person name="Takeda J.I."/>
            <person name="Ueyama J."/>
            <person name="Ito M."/>
            <person name="Nishiwaki H."/>
            <person name="Ogi T."/>
            <person name="Hirayama M."/>
            <person name="Ohkuma M."/>
            <person name="Sakamoto M."/>
            <person name="Ohno K."/>
        </authorList>
    </citation>
    <scope>NUCLEOTIDE SEQUENCE [LARGE SCALE GENOMIC DNA]</scope>
    <source>
        <strain evidence="2 3">13CB8C</strain>
    </source>
</reference>
<protein>
    <submittedName>
        <fullName evidence="2">(2Fe-2S)-binding protein</fullName>
    </submittedName>
</protein>
<dbReference type="InterPro" id="IPR042204">
    <property type="entry name" value="2Fe-2S-bd_N"/>
</dbReference>
<evidence type="ECO:0000313" key="2">
    <source>
        <dbReference type="EMBL" id="GAB1253140.1"/>
    </source>
</evidence>
<evidence type="ECO:0000256" key="1">
    <source>
        <dbReference type="ARBA" id="ARBA00023002"/>
    </source>
</evidence>
<gene>
    <name evidence="2" type="ORF">Defa_06270</name>
</gene>
<dbReference type="RefSeq" id="WP_296986615.1">
    <property type="nucleotide sequence ID" value="NZ_BAAFSG010000001.1"/>
</dbReference>
<sequence>MFVKVTPPADRQVTIYFEGQALEVEKGISVAAAVLGPSHGWTRTDHEGNRRGSYCHMGVCFECLMTINGVPDQQACLITVAEGMRVSRQDGSPDFAKEADHA</sequence>
<accession>A0ABQ0E5Z1</accession>
<dbReference type="InterPro" id="IPR036010">
    <property type="entry name" value="2Fe-2S_ferredoxin-like_sf"/>
</dbReference>
<proteinExistence type="predicted"/>
<keyword evidence="1" id="KW-0560">Oxidoreductase</keyword>
<dbReference type="Pfam" id="PF13510">
    <property type="entry name" value="Fer2_4"/>
    <property type="match status" value="1"/>
</dbReference>